<dbReference type="EMBL" id="JAIHOM010000147">
    <property type="protein sequence ID" value="MCW6038552.1"/>
    <property type="molecule type" value="Genomic_DNA"/>
</dbReference>
<organism evidence="1 2">
    <name type="scientific">Spirulina subsalsa FACHB-351</name>
    <dbReference type="NCBI Taxonomy" id="234711"/>
    <lineage>
        <taxon>Bacteria</taxon>
        <taxon>Bacillati</taxon>
        <taxon>Cyanobacteriota</taxon>
        <taxon>Cyanophyceae</taxon>
        <taxon>Spirulinales</taxon>
        <taxon>Spirulinaceae</taxon>
        <taxon>Spirulina</taxon>
    </lineage>
</organism>
<reference evidence="1 2" key="1">
    <citation type="submission" date="2021-08" db="EMBL/GenBank/DDBJ databases">
        <title>Draft genome sequence of Spirulina subsalsa with high tolerance to salinity and hype-accumulation of phycocyanin.</title>
        <authorList>
            <person name="Pei H."/>
            <person name="Jiang L."/>
        </authorList>
    </citation>
    <scope>NUCLEOTIDE SEQUENCE [LARGE SCALE GENOMIC DNA]</scope>
    <source>
        <strain evidence="1 2">FACHB-351</strain>
    </source>
</reference>
<dbReference type="RefSeq" id="WP_265266461.1">
    <property type="nucleotide sequence ID" value="NZ_JAIHOM010000147.1"/>
</dbReference>
<sequence length="271" mass="30614">MSTIPNLAPDLNFGRFWLLTEEGYLINDCQRSLIQDPWLPLVEEWMEGCVVGLGDRLHSLYLRGSIPRGLAVQGLSDLDGIVLTHQPLDDLTTQILFTLAQKLSRRYLFCPKVEILPLTLDDLRGDWAVLLATQGLNLWGQDVIPHLPPVKVSPALVHYLPTLEQDLQRVTTELRHSPTCTLSRCRWICPRLVRAGFELVMESEGQFTRDLGLSAVRFGVYYPQQARGMNLALKLALEPTGDRGGLLVFLQQFGGWLVREFGVNQQNSFLH</sequence>
<protein>
    <submittedName>
        <fullName evidence="1">Uncharacterized protein</fullName>
    </submittedName>
</protein>
<evidence type="ECO:0000313" key="1">
    <source>
        <dbReference type="EMBL" id="MCW6038552.1"/>
    </source>
</evidence>
<proteinExistence type="predicted"/>
<accession>A0ABT3LAP3</accession>
<dbReference type="Proteomes" id="UP001526426">
    <property type="component" value="Unassembled WGS sequence"/>
</dbReference>
<comment type="caution">
    <text evidence="1">The sequence shown here is derived from an EMBL/GenBank/DDBJ whole genome shotgun (WGS) entry which is preliminary data.</text>
</comment>
<name>A0ABT3LAP3_9CYAN</name>
<keyword evidence="2" id="KW-1185">Reference proteome</keyword>
<evidence type="ECO:0000313" key="2">
    <source>
        <dbReference type="Proteomes" id="UP001526426"/>
    </source>
</evidence>
<gene>
    <name evidence="1" type="ORF">K4A83_20065</name>
</gene>